<keyword evidence="3" id="KW-1185">Reference proteome</keyword>
<sequence>MGSGVYALDNPYAHAPNAREQGKRKVTWCVRIRLTALRARQARDEAGPSNAAPHNDEVIEISSDFDSEQVLKYVPGEGAGIGEEEEEEVPKYVMGEGAMIEVLQPLNQERCSAFYQGYSIRRRQAI</sequence>
<comment type="caution">
    <text evidence="2">The sequence shown here is derived from an EMBL/GenBank/DDBJ whole genome shotgun (WGS) entry which is preliminary data.</text>
</comment>
<gene>
    <name evidence="2" type="ORF">PIB30_054751</name>
</gene>
<dbReference type="EMBL" id="JASCZI010121249">
    <property type="protein sequence ID" value="MED6160803.1"/>
    <property type="molecule type" value="Genomic_DNA"/>
</dbReference>
<proteinExistence type="predicted"/>
<evidence type="ECO:0000313" key="3">
    <source>
        <dbReference type="Proteomes" id="UP001341840"/>
    </source>
</evidence>
<protein>
    <submittedName>
        <fullName evidence="2">Uncharacterized protein</fullName>
    </submittedName>
</protein>
<evidence type="ECO:0000313" key="2">
    <source>
        <dbReference type="EMBL" id="MED6160803.1"/>
    </source>
</evidence>
<dbReference type="Proteomes" id="UP001341840">
    <property type="component" value="Unassembled WGS sequence"/>
</dbReference>
<name>A0ABU6UMD1_9FABA</name>
<reference evidence="2 3" key="1">
    <citation type="journal article" date="2023" name="Plants (Basel)">
        <title>Bridging the Gap: Combining Genomics and Transcriptomics Approaches to Understand Stylosanthes scabra, an Orphan Legume from the Brazilian Caatinga.</title>
        <authorList>
            <person name="Ferreira-Neto J.R.C."/>
            <person name="da Silva M.D."/>
            <person name="Binneck E."/>
            <person name="de Melo N.F."/>
            <person name="da Silva R.H."/>
            <person name="de Melo A.L.T.M."/>
            <person name="Pandolfi V."/>
            <person name="Bustamante F.O."/>
            <person name="Brasileiro-Vidal A.C."/>
            <person name="Benko-Iseppon A.M."/>
        </authorList>
    </citation>
    <scope>NUCLEOTIDE SEQUENCE [LARGE SCALE GENOMIC DNA]</scope>
    <source>
        <tissue evidence="2">Leaves</tissue>
    </source>
</reference>
<organism evidence="2 3">
    <name type="scientific">Stylosanthes scabra</name>
    <dbReference type="NCBI Taxonomy" id="79078"/>
    <lineage>
        <taxon>Eukaryota</taxon>
        <taxon>Viridiplantae</taxon>
        <taxon>Streptophyta</taxon>
        <taxon>Embryophyta</taxon>
        <taxon>Tracheophyta</taxon>
        <taxon>Spermatophyta</taxon>
        <taxon>Magnoliopsida</taxon>
        <taxon>eudicotyledons</taxon>
        <taxon>Gunneridae</taxon>
        <taxon>Pentapetalae</taxon>
        <taxon>rosids</taxon>
        <taxon>fabids</taxon>
        <taxon>Fabales</taxon>
        <taxon>Fabaceae</taxon>
        <taxon>Papilionoideae</taxon>
        <taxon>50 kb inversion clade</taxon>
        <taxon>dalbergioids sensu lato</taxon>
        <taxon>Dalbergieae</taxon>
        <taxon>Pterocarpus clade</taxon>
        <taxon>Stylosanthes</taxon>
    </lineage>
</organism>
<feature type="region of interest" description="Disordered" evidence="1">
    <location>
        <begin position="40"/>
        <end position="62"/>
    </location>
</feature>
<accession>A0ABU6UMD1</accession>
<evidence type="ECO:0000256" key="1">
    <source>
        <dbReference type="SAM" id="MobiDB-lite"/>
    </source>
</evidence>